<keyword evidence="2" id="KW-0560">Oxidoreductase</keyword>
<name>A0A1H3TEI5_9ACTN</name>
<dbReference type="STRING" id="137265.SAMN05421684_5556"/>
<dbReference type="Proteomes" id="UP000199632">
    <property type="component" value="Unassembled WGS sequence"/>
</dbReference>
<dbReference type="PANTHER" id="PTHR22604:SF105">
    <property type="entry name" value="TRANS-1,2-DIHYDROBENZENE-1,2-DIOL DEHYDROGENASE"/>
    <property type="match status" value="1"/>
</dbReference>
<dbReference type="InterPro" id="IPR050984">
    <property type="entry name" value="Gfo/Idh/MocA_domain"/>
</dbReference>
<dbReference type="Gene3D" id="3.30.360.10">
    <property type="entry name" value="Dihydrodipicolinate Reductase, domain 2"/>
    <property type="match status" value="1"/>
</dbReference>
<dbReference type="PANTHER" id="PTHR22604">
    <property type="entry name" value="OXIDOREDUCTASES"/>
    <property type="match status" value="1"/>
</dbReference>
<gene>
    <name evidence="5" type="ORF">SAMN05421684_5556</name>
</gene>
<reference evidence="6" key="1">
    <citation type="submission" date="2016-10" db="EMBL/GenBank/DDBJ databases">
        <authorList>
            <person name="Varghese N."/>
            <person name="Submissions S."/>
        </authorList>
    </citation>
    <scope>NUCLEOTIDE SEQUENCE [LARGE SCALE GENOMIC DNA]</scope>
    <source>
        <strain evidence="6">DSM 44718</strain>
    </source>
</reference>
<dbReference type="Pfam" id="PF01408">
    <property type="entry name" value="GFO_IDH_MocA"/>
    <property type="match status" value="1"/>
</dbReference>
<dbReference type="OrthoDB" id="9815825at2"/>
<dbReference type="SUPFAM" id="SSF55347">
    <property type="entry name" value="Glyceraldehyde-3-phosphate dehydrogenase-like, C-terminal domain"/>
    <property type="match status" value="1"/>
</dbReference>
<evidence type="ECO:0000259" key="3">
    <source>
        <dbReference type="Pfam" id="PF01408"/>
    </source>
</evidence>
<evidence type="ECO:0000256" key="1">
    <source>
        <dbReference type="ARBA" id="ARBA00010928"/>
    </source>
</evidence>
<keyword evidence="6" id="KW-1185">Reference proteome</keyword>
<evidence type="ECO:0000313" key="5">
    <source>
        <dbReference type="EMBL" id="SDZ48231.1"/>
    </source>
</evidence>
<dbReference type="GO" id="GO:0016491">
    <property type="term" value="F:oxidoreductase activity"/>
    <property type="evidence" value="ECO:0007669"/>
    <property type="project" value="UniProtKB-KW"/>
</dbReference>
<dbReference type="Pfam" id="PF22725">
    <property type="entry name" value="GFO_IDH_MocA_C3"/>
    <property type="match status" value="1"/>
</dbReference>
<proteinExistence type="inferred from homology"/>
<evidence type="ECO:0000313" key="6">
    <source>
        <dbReference type="Proteomes" id="UP000199632"/>
    </source>
</evidence>
<dbReference type="EMBL" id="FNQB01000003">
    <property type="protein sequence ID" value="SDZ48231.1"/>
    <property type="molecule type" value="Genomic_DNA"/>
</dbReference>
<protein>
    <submittedName>
        <fullName evidence="5">Predicted dehydrogenase</fullName>
    </submittedName>
</protein>
<comment type="similarity">
    <text evidence="1">Belongs to the Gfo/Idh/MocA family.</text>
</comment>
<feature type="domain" description="Gfo/Idh/MocA-like oxidoreductase N-terminal" evidence="3">
    <location>
        <begin position="1"/>
        <end position="120"/>
    </location>
</feature>
<dbReference type="SUPFAM" id="SSF51735">
    <property type="entry name" value="NAD(P)-binding Rossmann-fold domains"/>
    <property type="match status" value="1"/>
</dbReference>
<evidence type="ECO:0000256" key="2">
    <source>
        <dbReference type="ARBA" id="ARBA00023002"/>
    </source>
</evidence>
<dbReference type="InterPro" id="IPR000683">
    <property type="entry name" value="Gfo/Idh/MocA-like_OxRdtase_N"/>
</dbReference>
<dbReference type="GO" id="GO:0000166">
    <property type="term" value="F:nucleotide binding"/>
    <property type="evidence" value="ECO:0007669"/>
    <property type="project" value="InterPro"/>
</dbReference>
<feature type="domain" description="GFO/IDH/MocA-like oxidoreductase" evidence="4">
    <location>
        <begin position="130"/>
        <end position="248"/>
    </location>
</feature>
<accession>A0A1H3TEI5</accession>
<dbReference type="InterPro" id="IPR055170">
    <property type="entry name" value="GFO_IDH_MocA-like_dom"/>
</dbReference>
<sequence length="325" mass="34707">MRIGVLGAARIAPAALVRAAGAVGGVEVAAVAARDRGRAATFARRHGIATVHGSYEDLVADPSLDAVYVPLPNGLHAQWTLAAIAAGKHVLCEKPFTSNAAQAARVRDAAAGTGLVVMEAFHYRYHPLARRMAGAIREGELGAIERVETSMCFPLPRFGDIRYQYELAGGALMDAGCYAVHCLRMLSPGEPTVTSATARTLHRDPRVDRAMTAELVLPGGGTGRIQASMWSSTLLRIRARVVGTRGTMSVFNYATPQLPSRFSLTVDGRRRQERFGGEPTYVHQLRAFVAAVDGKHTNLTPPDDSVATMSLIDAIYEAAGLPPRP</sequence>
<dbReference type="AlphaFoldDB" id="A0A1H3TEI5"/>
<dbReference type="RefSeq" id="WP_090799061.1">
    <property type="nucleotide sequence ID" value="NZ_BOND01000002.1"/>
</dbReference>
<organism evidence="5 6">
    <name type="scientific">Asanoa ishikariensis</name>
    <dbReference type="NCBI Taxonomy" id="137265"/>
    <lineage>
        <taxon>Bacteria</taxon>
        <taxon>Bacillati</taxon>
        <taxon>Actinomycetota</taxon>
        <taxon>Actinomycetes</taxon>
        <taxon>Micromonosporales</taxon>
        <taxon>Micromonosporaceae</taxon>
        <taxon>Asanoa</taxon>
    </lineage>
</organism>
<dbReference type="InterPro" id="IPR036291">
    <property type="entry name" value="NAD(P)-bd_dom_sf"/>
</dbReference>
<dbReference type="Gene3D" id="3.40.50.720">
    <property type="entry name" value="NAD(P)-binding Rossmann-like Domain"/>
    <property type="match status" value="1"/>
</dbReference>
<evidence type="ECO:0000259" key="4">
    <source>
        <dbReference type="Pfam" id="PF22725"/>
    </source>
</evidence>